<dbReference type="Gene3D" id="3.20.20.70">
    <property type="entry name" value="Aldolase class I"/>
    <property type="match status" value="2"/>
</dbReference>
<evidence type="ECO:0000256" key="14">
    <source>
        <dbReference type="ARBA" id="ARBA00025592"/>
    </source>
</evidence>
<dbReference type="PANTHER" id="PTHR22854:SF2">
    <property type="entry name" value="INDOLE-3-GLYCEROL-PHOSPHATE SYNTHASE"/>
    <property type="match status" value="1"/>
</dbReference>
<comment type="similarity">
    <text evidence="5">In the N-terminal section; belongs to the TrpC family.</text>
</comment>
<evidence type="ECO:0000256" key="4">
    <source>
        <dbReference type="ARBA" id="ARBA00004696"/>
    </source>
</evidence>
<dbReference type="NCBIfam" id="NF006945">
    <property type="entry name" value="PRK09427.1"/>
    <property type="match status" value="1"/>
</dbReference>
<dbReference type="InterPro" id="IPR001240">
    <property type="entry name" value="PRAI_dom"/>
</dbReference>
<dbReference type="RefSeq" id="WP_154028541.1">
    <property type="nucleotide sequence ID" value="NZ_LR217707.1"/>
</dbReference>
<evidence type="ECO:0000256" key="7">
    <source>
        <dbReference type="ARBA" id="ARBA00022605"/>
    </source>
</evidence>
<evidence type="ECO:0000313" key="18">
    <source>
        <dbReference type="EMBL" id="VFP81097.1"/>
    </source>
</evidence>
<evidence type="ECO:0000256" key="6">
    <source>
        <dbReference type="ARBA" id="ARBA00009847"/>
    </source>
</evidence>
<comment type="pathway">
    <text evidence="4">Amino-acid biosynthesis; L-tryptophan biosynthesis; L-tryptophan from chorismate: step 4/5.</text>
</comment>
<keyword evidence="7 15" id="KW-0028">Amino-acid biosynthesis</keyword>
<dbReference type="UniPathway" id="UPA00035">
    <property type="reaction ID" value="UER00042"/>
</dbReference>
<comment type="similarity">
    <text evidence="6">In the C-terminal section; belongs to the TrpF family.</text>
</comment>
<dbReference type="CDD" id="cd00331">
    <property type="entry name" value="IGPS"/>
    <property type="match status" value="1"/>
</dbReference>
<keyword evidence="12 18" id="KW-0456">Lyase</keyword>
<evidence type="ECO:0000256" key="10">
    <source>
        <dbReference type="ARBA" id="ARBA00023141"/>
    </source>
</evidence>
<evidence type="ECO:0000256" key="13">
    <source>
        <dbReference type="ARBA" id="ARBA00023268"/>
    </source>
</evidence>
<evidence type="ECO:0000256" key="3">
    <source>
        <dbReference type="ARBA" id="ARBA00004664"/>
    </source>
</evidence>
<dbReference type="GO" id="GO:0000162">
    <property type="term" value="P:L-tryptophan biosynthetic process"/>
    <property type="evidence" value="ECO:0007669"/>
    <property type="project" value="UniProtKB-UniRule"/>
</dbReference>
<evidence type="ECO:0000256" key="2">
    <source>
        <dbReference type="ARBA" id="ARBA00001633"/>
    </source>
</evidence>
<dbReference type="CDD" id="cd00405">
    <property type="entry name" value="PRAI"/>
    <property type="match status" value="1"/>
</dbReference>
<evidence type="ECO:0000256" key="15">
    <source>
        <dbReference type="HAMAP-Rule" id="MF_00135"/>
    </source>
</evidence>
<keyword evidence="8" id="KW-0210">Decarboxylase</keyword>
<dbReference type="Proteomes" id="UP000294380">
    <property type="component" value="Chromosome"/>
</dbReference>
<dbReference type="InterPro" id="IPR013785">
    <property type="entry name" value="Aldolase_TIM"/>
</dbReference>
<dbReference type="GO" id="GO:0004640">
    <property type="term" value="F:phosphoribosylanthranilate isomerase activity"/>
    <property type="evidence" value="ECO:0007669"/>
    <property type="project" value="UniProtKB-UniRule"/>
</dbReference>
<dbReference type="SUPFAM" id="SSF51366">
    <property type="entry name" value="Ribulose-phoshate binding barrel"/>
    <property type="match status" value="2"/>
</dbReference>
<dbReference type="Pfam" id="PF00218">
    <property type="entry name" value="IGPS"/>
    <property type="match status" value="1"/>
</dbReference>
<evidence type="ECO:0000256" key="8">
    <source>
        <dbReference type="ARBA" id="ARBA00022793"/>
    </source>
</evidence>
<proteinExistence type="inferred from homology"/>
<comment type="pathway">
    <text evidence="3 15">Amino-acid biosynthesis; L-tryptophan biosynthesis; L-tryptophan from chorismate: step 3/5.</text>
</comment>
<protein>
    <recommendedName>
        <fullName evidence="15">N-(5'-phosphoribosyl)anthranilate isomerase</fullName>
        <shortName evidence="15">PRAI</shortName>
        <ecNumber evidence="15">5.3.1.24</ecNumber>
    </recommendedName>
</protein>
<feature type="domain" description="N-(5'phosphoribosyl) anthranilate isomerase (PRAI)" evidence="17">
    <location>
        <begin position="258"/>
        <end position="448"/>
    </location>
</feature>
<dbReference type="HAMAP" id="MF_00135">
    <property type="entry name" value="PRAI"/>
    <property type="match status" value="1"/>
</dbReference>
<comment type="catalytic activity">
    <reaction evidence="1 15">
        <text>N-(5-phospho-beta-D-ribosyl)anthranilate = 1-(2-carboxyphenylamino)-1-deoxy-D-ribulose 5-phosphate</text>
        <dbReference type="Rhea" id="RHEA:21540"/>
        <dbReference type="ChEBI" id="CHEBI:18277"/>
        <dbReference type="ChEBI" id="CHEBI:58613"/>
        <dbReference type="EC" id="5.3.1.24"/>
    </reaction>
</comment>
<comment type="similarity">
    <text evidence="15">Belongs to the TrpF family.</text>
</comment>
<comment type="function">
    <text evidence="14">Bifunctional enzyme that catalyzes two sequential steps of tryptophan biosynthetic pathway. The first reaction is catalyzed by the isomerase, coded by the TrpF domain; the second reaction is catalyzed by the synthase, coded by the TrpC domain.</text>
</comment>
<dbReference type="Pfam" id="PF00697">
    <property type="entry name" value="PRAI"/>
    <property type="match status" value="1"/>
</dbReference>
<evidence type="ECO:0000256" key="1">
    <source>
        <dbReference type="ARBA" id="ARBA00001164"/>
    </source>
</evidence>
<keyword evidence="9 15" id="KW-0822">Tryptophan biosynthesis</keyword>
<reference evidence="18 19" key="1">
    <citation type="submission" date="2019-02" db="EMBL/GenBank/DDBJ databases">
        <authorList>
            <person name="Manzano-Marin A."/>
            <person name="Manzano-Marin A."/>
        </authorList>
    </citation>
    <scope>NUCLEOTIDE SEQUENCE [LARGE SCALE GENOMIC DNA]</scope>
    <source>
        <strain evidence="18 19">BuCikochiana</strain>
    </source>
</reference>
<dbReference type="EC" id="5.3.1.24" evidence="15"/>
<comment type="catalytic activity">
    <reaction evidence="2">
        <text>1-(2-carboxyphenylamino)-1-deoxy-D-ribulose 5-phosphate + H(+) = (1S,2R)-1-C-(indol-3-yl)glycerol 3-phosphate + CO2 + H2O</text>
        <dbReference type="Rhea" id="RHEA:23476"/>
        <dbReference type="ChEBI" id="CHEBI:15377"/>
        <dbReference type="ChEBI" id="CHEBI:15378"/>
        <dbReference type="ChEBI" id="CHEBI:16526"/>
        <dbReference type="ChEBI" id="CHEBI:58613"/>
        <dbReference type="ChEBI" id="CHEBI:58866"/>
        <dbReference type="EC" id="4.1.1.48"/>
    </reaction>
</comment>
<organism evidence="18 19">
    <name type="scientific">Buchnera aphidicola</name>
    <name type="common">Cinara kochiana kochiana</name>
    <dbReference type="NCBI Taxonomy" id="2518976"/>
    <lineage>
        <taxon>Bacteria</taxon>
        <taxon>Pseudomonadati</taxon>
        <taxon>Pseudomonadota</taxon>
        <taxon>Gammaproteobacteria</taxon>
        <taxon>Enterobacterales</taxon>
        <taxon>Erwiniaceae</taxon>
        <taxon>Buchnera</taxon>
    </lineage>
</organism>
<dbReference type="OrthoDB" id="9804217at2"/>
<keyword evidence="11 15" id="KW-0413">Isomerase</keyword>
<evidence type="ECO:0000313" key="19">
    <source>
        <dbReference type="Proteomes" id="UP000294380"/>
    </source>
</evidence>
<sequence>MKKNIISKILNSTYQWIQYKKKKIPLNSFYGKIETSKFSFENSFKKNHPSFILECKKSSPLNGVINTKFNISKIIKVYNKYADIISIITEEKFFQGNFKYLLKARAKTDKLLLCKDFFIDPYQVYYARYHQANAILLMLSILDDNTYINLSKIANSMNLGVLTEVHTYEELQRALFLKASVIGINNRNLTNLSVNISNTQQLAPLIPKNKIVICESGINSYKNVRLLSNIVDGFLIGTHLMRSNNLEFATRKIIYGKNKICGLKQDIITKLASKIGCIYGGLIFIPQSPRYIDTQQSKKIIQNTLLKYVGIFSNEQPQYILKKVCELDLYAVQLHGQENEEFIKILKNLLPHHVRIWKVISMNKNTIIHKNININRYVLDNKNGGTGKTFNWNLINNFDVSNMMLAGGLNLKNIFTASKLGFCGLDLNSGLEASPGIKDPNKIKSAFKILRLCSKK</sequence>
<dbReference type="InterPro" id="IPR011060">
    <property type="entry name" value="RibuloseP-bd_barrel"/>
</dbReference>
<dbReference type="InterPro" id="IPR045186">
    <property type="entry name" value="Indole-3-glycerol_P_synth"/>
</dbReference>
<gene>
    <name evidence="18" type="primary">trpC</name>
    <name evidence="15" type="synonym">trpF</name>
    <name evidence="18" type="ORF">BUCIKOCA2762_183</name>
</gene>
<keyword evidence="13" id="KW-0511">Multifunctional enzyme</keyword>
<evidence type="ECO:0000256" key="11">
    <source>
        <dbReference type="ARBA" id="ARBA00023235"/>
    </source>
</evidence>
<evidence type="ECO:0000256" key="12">
    <source>
        <dbReference type="ARBA" id="ARBA00023239"/>
    </source>
</evidence>
<evidence type="ECO:0000256" key="5">
    <source>
        <dbReference type="ARBA" id="ARBA00007902"/>
    </source>
</evidence>
<dbReference type="PANTHER" id="PTHR22854">
    <property type="entry name" value="TRYPTOPHAN BIOSYNTHESIS PROTEIN"/>
    <property type="match status" value="1"/>
</dbReference>
<evidence type="ECO:0000259" key="17">
    <source>
        <dbReference type="Pfam" id="PF00697"/>
    </source>
</evidence>
<dbReference type="InterPro" id="IPR013798">
    <property type="entry name" value="Indole-3-glycerol_P_synth_dom"/>
</dbReference>
<dbReference type="FunFam" id="3.20.20.70:FF:000024">
    <property type="entry name" value="Indole-3-glycerol phosphate synthase"/>
    <property type="match status" value="1"/>
</dbReference>
<name>A0A451D5N2_9GAMM</name>
<dbReference type="EMBL" id="LR217707">
    <property type="protein sequence ID" value="VFP81097.1"/>
    <property type="molecule type" value="Genomic_DNA"/>
</dbReference>
<accession>A0A451D5N2</accession>
<evidence type="ECO:0000259" key="16">
    <source>
        <dbReference type="Pfam" id="PF00218"/>
    </source>
</evidence>
<dbReference type="AlphaFoldDB" id="A0A451D5N2"/>
<dbReference type="GO" id="GO:0004425">
    <property type="term" value="F:indole-3-glycerol-phosphate synthase activity"/>
    <property type="evidence" value="ECO:0007669"/>
    <property type="project" value="UniProtKB-EC"/>
</dbReference>
<keyword evidence="10 15" id="KW-0057">Aromatic amino acid biosynthesis</keyword>
<feature type="domain" description="Indole-3-glycerol phosphate synthase" evidence="16">
    <location>
        <begin position="7"/>
        <end position="252"/>
    </location>
</feature>
<evidence type="ECO:0000256" key="9">
    <source>
        <dbReference type="ARBA" id="ARBA00022822"/>
    </source>
</evidence>